<name>A0A4V5N0I3_9ACTN</name>
<dbReference type="InterPro" id="IPR016181">
    <property type="entry name" value="Acyl_CoA_acyltransferase"/>
</dbReference>
<accession>A0A4V5N0I3</accession>
<dbReference type="GO" id="GO:0016740">
    <property type="term" value="F:transferase activity"/>
    <property type="evidence" value="ECO:0007669"/>
    <property type="project" value="UniProtKB-KW"/>
</dbReference>
<dbReference type="Proteomes" id="UP000305778">
    <property type="component" value="Unassembled WGS sequence"/>
</dbReference>
<sequence length="186" mass="21037">MTNTSPLTFHHTHDVETVRQLLLEIHAEVRGDFGLMDRPFYAIERFNERLTTYASRPGWEAVIGYQADQPVGYAFATPLGPTTAWWTAMQEPLPDDYVGETGTRTLALNEILARKSWRGTGTACRIHEELLAGRAERRVTLLVNPATADGRLKAVYQAWGYEQIGHQQPFPDSPVFAAMMRDPLHR</sequence>
<dbReference type="EMBL" id="SUMC01000005">
    <property type="protein sequence ID" value="TKA12079.1"/>
    <property type="molecule type" value="Genomic_DNA"/>
</dbReference>
<keyword evidence="2" id="KW-1185">Reference proteome</keyword>
<organism evidence="1 2">
    <name type="scientific">Actinacidiphila oryziradicis</name>
    <dbReference type="NCBI Taxonomy" id="2571141"/>
    <lineage>
        <taxon>Bacteria</taxon>
        <taxon>Bacillati</taxon>
        <taxon>Actinomycetota</taxon>
        <taxon>Actinomycetes</taxon>
        <taxon>Kitasatosporales</taxon>
        <taxon>Streptomycetaceae</taxon>
        <taxon>Actinacidiphila</taxon>
    </lineage>
</organism>
<dbReference type="RefSeq" id="WP_136722611.1">
    <property type="nucleotide sequence ID" value="NZ_SUMC01000005.1"/>
</dbReference>
<dbReference type="SUPFAM" id="SSF55729">
    <property type="entry name" value="Acyl-CoA N-acyltransferases (Nat)"/>
    <property type="match status" value="1"/>
</dbReference>
<protein>
    <submittedName>
        <fullName evidence="1">N-acetyltransferase</fullName>
    </submittedName>
</protein>
<gene>
    <name evidence="1" type="ORF">FCI23_07140</name>
</gene>
<evidence type="ECO:0000313" key="2">
    <source>
        <dbReference type="Proteomes" id="UP000305778"/>
    </source>
</evidence>
<proteinExistence type="predicted"/>
<dbReference type="Gene3D" id="3.40.630.30">
    <property type="match status" value="1"/>
</dbReference>
<dbReference type="AlphaFoldDB" id="A0A4V5N0I3"/>
<reference evidence="1 2" key="1">
    <citation type="submission" date="2019-04" db="EMBL/GenBank/DDBJ databases">
        <title>Streptomyces oryziradicis sp. nov., a novel actinomycete isolated from rhizosphere soil of rice (Oryza sativa L.).</title>
        <authorList>
            <person name="Li C."/>
        </authorList>
    </citation>
    <scope>NUCLEOTIDE SEQUENCE [LARGE SCALE GENOMIC DNA]</scope>
    <source>
        <strain evidence="1 2">NEAU-C40</strain>
    </source>
</reference>
<comment type="caution">
    <text evidence="1">The sequence shown here is derived from an EMBL/GenBank/DDBJ whole genome shotgun (WGS) entry which is preliminary data.</text>
</comment>
<dbReference type="OrthoDB" id="4536199at2"/>
<keyword evidence="1" id="KW-0808">Transferase</keyword>
<evidence type="ECO:0000313" key="1">
    <source>
        <dbReference type="EMBL" id="TKA12079.1"/>
    </source>
</evidence>